<dbReference type="InParanoid" id="A0A168REA6"/>
<gene>
    <name evidence="2" type="primary">ABSGL_12457.1 scaffold 12859</name>
</gene>
<dbReference type="Proteomes" id="UP000078561">
    <property type="component" value="Unassembled WGS sequence"/>
</dbReference>
<dbReference type="STRING" id="4829.A0A168REA6"/>
<organism evidence="2">
    <name type="scientific">Absidia glauca</name>
    <name type="common">Pin mould</name>
    <dbReference type="NCBI Taxonomy" id="4829"/>
    <lineage>
        <taxon>Eukaryota</taxon>
        <taxon>Fungi</taxon>
        <taxon>Fungi incertae sedis</taxon>
        <taxon>Mucoromycota</taxon>
        <taxon>Mucoromycotina</taxon>
        <taxon>Mucoromycetes</taxon>
        <taxon>Mucorales</taxon>
        <taxon>Cunninghamellaceae</taxon>
        <taxon>Absidia</taxon>
    </lineage>
</organism>
<feature type="compositionally biased region" description="Low complexity" evidence="1">
    <location>
        <begin position="568"/>
        <end position="580"/>
    </location>
</feature>
<feature type="region of interest" description="Disordered" evidence="1">
    <location>
        <begin position="524"/>
        <end position="585"/>
    </location>
</feature>
<feature type="compositionally biased region" description="Polar residues" evidence="1">
    <location>
        <begin position="768"/>
        <end position="785"/>
    </location>
</feature>
<dbReference type="AlphaFoldDB" id="A0A168REA6"/>
<keyword evidence="3" id="KW-1185">Reference proteome</keyword>
<dbReference type="EMBL" id="LT554620">
    <property type="protein sequence ID" value="SAM06617.1"/>
    <property type="molecule type" value="Genomic_DNA"/>
</dbReference>
<proteinExistence type="predicted"/>
<feature type="compositionally biased region" description="Pro residues" evidence="1">
    <location>
        <begin position="1"/>
        <end position="11"/>
    </location>
</feature>
<sequence length="891" mass="99819">MNNEVPPPPPGTNDHYHHHHHHHHHHLPQSTLEPSDEEDEDEDEENSSSYNPPITKDELYQELDELLTAFCSDAQQQFCVDQGIILPDDLQRMRQTIQQVQLLLPTVDRSNNLQLRRSLARAIHDILQHYGEACQQRHMRLLDEVMTNQYISDWHRLKQQCDLKNRENQHILLILQDIDLLIQSWQQQHQQPHSLHRGPHSNNSKNLTLLPSLSTLLPQRLSAAASSSLSSKRNSSSNSNNKRKTTMTTQAAITSASPVSSSLVKLSSTTEEILISILTTFDYPPGAYTVIIDKHNCGQLGLQHSKIGTRQIIFDSHQLSSIDILETITQICDVFASLFASTAHHHLAQIDSQIRKSQPFYTSTHMKRLSARIFEVGDAASTIMEDGDYDNGVEPSLRYQDDQLPPDIMPAGSIHRPLSAPPHSSTSTTATTATTATATTTTSSSSSMAVLTPFRLTMTTPHMLRHLPIPIPSFVPAPWQLPDLLKQRHPYNSHFFGLIRRRTNYGSNGSSNIIINGSISSSRMKHPQQSVFLKHAQQQPQAPGRRASINRGPNTGHPHYRASPTAESNNNVNKNASNISPAPLNHHASSALIDEGIDNNTQHHSSLQPRATTSTTTHLQRQGSKLHRTKQFVSSAFQGNNTDGFGNECNGPDAFTRDMAPFTSVSVEKLSFHLGKIAGQFYQDLLMHTRMRYEETQTTLESLDWQLMDLYRHLQLASSRAVMQRAIMIIHELDERQHSETLDLHQHQQTYYQRYPADGQCNDDGTNDHSNSISSGSGDEQQSTPWKPICTDKYHAIMDEQHSEGTTTTTSEKEQQPAMHHALTSTTPMATRSSTTLHTNHQTSSQDDDNNDTVPRKTALLETEAILQLQQQNNPTLSITSSFKTAASGIV</sequence>
<feature type="region of interest" description="Disordered" evidence="1">
    <location>
        <begin position="410"/>
        <end position="444"/>
    </location>
</feature>
<evidence type="ECO:0000313" key="3">
    <source>
        <dbReference type="Proteomes" id="UP000078561"/>
    </source>
</evidence>
<feature type="compositionally biased region" description="Low complexity" evidence="1">
    <location>
        <begin position="424"/>
        <end position="444"/>
    </location>
</feature>
<feature type="region of interest" description="Disordered" evidence="1">
    <location>
        <begin position="1"/>
        <end position="54"/>
    </location>
</feature>
<feature type="compositionally biased region" description="Low complexity" evidence="1">
    <location>
        <begin position="225"/>
        <end position="240"/>
    </location>
</feature>
<dbReference type="OrthoDB" id="2288095at2759"/>
<feature type="region of interest" description="Disordered" evidence="1">
    <location>
        <begin position="225"/>
        <end position="251"/>
    </location>
</feature>
<feature type="compositionally biased region" description="Basic residues" evidence="1">
    <location>
        <begin position="16"/>
        <end position="27"/>
    </location>
</feature>
<feature type="compositionally biased region" description="Acidic residues" evidence="1">
    <location>
        <begin position="34"/>
        <end position="46"/>
    </location>
</feature>
<feature type="compositionally biased region" description="Polar residues" evidence="1">
    <location>
        <begin position="823"/>
        <end position="845"/>
    </location>
</feature>
<protein>
    <submittedName>
        <fullName evidence="2">Uncharacterized protein</fullName>
    </submittedName>
</protein>
<evidence type="ECO:0000256" key="1">
    <source>
        <dbReference type="SAM" id="MobiDB-lite"/>
    </source>
</evidence>
<evidence type="ECO:0000313" key="2">
    <source>
        <dbReference type="EMBL" id="SAM06617.1"/>
    </source>
</evidence>
<feature type="region of interest" description="Disordered" evidence="1">
    <location>
        <begin position="803"/>
        <end position="854"/>
    </location>
</feature>
<accession>A0A168REA6</accession>
<name>A0A168REA6_ABSGL</name>
<feature type="region of interest" description="Disordered" evidence="1">
    <location>
        <begin position="756"/>
        <end position="787"/>
    </location>
</feature>
<feature type="compositionally biased region" description="Polar residues" evidence="1">
    <location>
        <begin position="599"/>
        <end position="623"/>
    </location>
</feature>
<reference evidence="2" key="1">
    <citation type="submission" date="2016-04" db="EMBL/GenBank/DDBJ databases">
        <authorList>
            <person name="Evans L.H."/>
            <person name="Alamgir A."/>
            <person name="Owens N."/>
            <person name="Weber N.D."/>
            <person name="Virtaneva K."/>
            <person name="Barbian K."/>
            <person name="Babar A."/>
            <person name="Rosenke K."/>
        </authorList>
    </citation>
    <scope>NUCLEOTIDE SEQUENCE [LARGE SCALE GENOMIC DNA]</scope>
    <source>
        <strain evidence="2">CBS 101.48</strain>
    </source>
</reference>
<feature type="region of interest" description="Disordered" evidence="1">
    <location>
        <begin position="599"/>
        <end position="629"/>
    </location>
</feature>